<organism evidence="1 2">
    <name type="scientific">Mesorhizobium australicum</name>
    <dbReference type="NCBI Taxonomy" id="536018"/>
    <lineage>
        <taxon>Bacteria</taxon>
        <taxon>Pseudomonadati</taxon>
        <taxon>Pseudomonadota</taxon>
        <taxon>Alphaproteobacteria</taxon>
        <taxon>Hyphomicrobiales</taxon>
        <taxon>Phyllobacteriaceae</taxon>
        <taxon>Mesorhizobium</taxon>
    </lineage>
</organism>
<sequence>MLIGDFDTETVKHSALYRDAKLAMLTHQVLYRMELTGTAAGGVEHALAEFAQANQAAFDASSSSLAAFLHLEPNQTLGM</sequence>
<evidence type="ECO:0000313" key="1">
    <source>
        <dbReference type="EMBL" id="MER9283731.1"/>
    </source>
</evidence>
<evidence type="ECO:0000313" key="2">
    <source>
        <dbReference type="Proteomes" id="UP001480082"/>
    </source>
</evidence>
<comment type="caution">
    <text evidence="1">The sequence shown here is derived from an EMBL/GenBank/DDBJ whole genome shotgun (WGS) entry which is preliminary data.</text>
</comment>
<accession>A0ACC6SVG0</accession>
<protein>
    <submittedName>
        <fullName evidence="1">Uncharacterized protein</fullName>
    </submittedName>
</protein>
<gene>
    <name evidence="1" type="ORF">NKI81_07110</name>
</gene>
<dbReference type="Proteomes" id="UP001480082">
    <property type="component" value="Unassembled WGS sequence"/>
</dbReference>
<reference evidence="1 2" key="1">
    <citation type="journal article" date="2024" name="Proc. Natl. Acad. Sci. U.S.A.">
        <title>The evolutionary genomics of adaptation to stress in wild rhizobium bacteria.</title>
        <authorList>
            <person name="Kehlet-Delgado H."/>
            <person name="Montoya A.P."/>
            <person name="Jensen K.T."/>
            <person name="Wendlandt C.E."/>
            <person name="Dexheimer C."/>
            <person name="Roberts M."/>
            <person name="Torres Martinez L."/>
            <person name="Friesen M.L."/>
            <person name="Griffitts J.S."/>
            <person name="Porter S.S."/>
        </authorList>
    </citation>
    <scope>NUCLEOTIDE SEQUENCE [LARGE SCALE GENOMIC DNA]</scope>
    <source>
        <strain evidence="1 2">M0468</strain>
    </source>
</reference>
<name>A0ACC6SVG0_9HYPH</name>
<proteinExistence type="predicted"/>
<dbReference type="EMBL" id="JAMYRI010000003">
    <property type="protein sequence ID" value="MER9283731.1"/>
    <property type="molecule type" value="Genomic_DNA"/>
</dbReference>
<keyword evidence="2" id="KW-1185">Reference proteome</keyword>